<keyword evidence="1" id="KW-0812">Transmembrane</keyword>
<keyword evidence="1" id="KW-0472">Membrane</keyword>
<reference evidence="2 3" key="1">
    <citation type="journal article" date="2024" name="Int. J. Syst. Evol. Microbiol.">
        <title>Paenibacillus hexagrammi sp. nov., a novel bacterium isolated from the gut content of Hexagrammos agrammus.</title>
        <authorList>
            <person name="Jung H.K."/>
            <person name="Kim D.G."/>
            <person name="Zin H."/>
            <person name="Park J."/>
            <person name="Jung H."/>
            <person name="Kim Y.O."/>
            <person name="Kong H.J."/>
            <person name="Kim J.W."/>
            <person name="Kim Y.S."/>
        </authorList>
    </citation>
    <scope>NUCLEOTIDE SEQUENCE [LARGE SCALE GENOMIC DNA]</scope>
    <source>
        <strain evidence="2 3">YPD9-1</strain>
    </source>
</reference>
<evidence type="ECO:0000313" key="3">
    <source>
        <dbReference type="Proteomes" id="UP001649230"/>
    </source>
</evidence>
<dbReference type="Proteomes" id="UP001649230">
    <property type="component" value="Chromosome"/>
</dbReference>
<dbReference type="EMBL" id="CP090978">
    <property type="protein sequence ID" value="UJF36204.1"/>
    <property type="molecule type" value="Genomic_DNA"/>
</dbReference>
<organism evidence="2 3">
    <name type="scientific">Paenibacillus hexagrammi</name>
    <dbReference type="NCBI Taxonomy" id="2908839"/>
    <lineage>
        <taxon>Bacteria</taxon>
        <taxon>Bacillati</taxon>
        <taxon>Bacillota</taxon>
        <taxon>Bacilli</taxon>
        <taxon>Bacillales</taxon>
        <taxon>Paenibacillaceae</taxon>
        <taxon>Paenibacillus</taxon>
    </lineage>
</organism>
<keyword evidence="1" id="KW-1133">Transmembrane helix</keyword>
<dbReference type="RefSeq" id="WP_235122759.1">
    <property type="nucleotide sequence ID" value="NZ_CP090978.1"/>
</dbReference>
<feature type="transmembrane region" description="Helical" evidence="1">
    <location>
        <begin position="132"/>
        <end position="153"/>
    </location>
</feature>
<sequence length="169" mass="19078">MVWLGGSWFSFEVKQMHIYAVFVWIALISAYILFSLQGFVQKLHLLSIGLLLGSFHFLLQQLMAMDPILIVGNPKWDTALILAVVATVIQRKELEQIAGLSIACLLGDLYQSGMHSWTNLHSLGGSDFRDQWWLSVFAARTLTIIMQTAYGGCKAVVQSWMDRRGGWKK</sequence>
<dbReference type="InterPro" id="IPR014617">
    <property type="entry name" value="YphA_Bacsu"/>
</dbReference>
<feature type="transmembrane region" description="Helical" evidence="1">
    <location>
        <begin position="43"/>
        <end position="59"/>
    </location>
</feature>
<feature type="transmembrane region" description="Helical" evidence="1">
    <location>
        <begin position="16"/>
        <end position="36"/>
    </location>
</feature>
<keyword evidence="3" id="KW-1185">Reference proteome</keyword>
<gene>
    <name evidence="2" type="ORF">L0M14_14780</name>
</gene>
<protein>
    <submittedName>
        <fullName evidence="2">Uncharacterized protein</fullName>
    </submittedName>
</protein>
<accession>A0ABY3SSF8</accession>
<proteinExistence type="predicted"/>
<dbReference type="Pfam" id="PF24124">
    <property type="entry name" value="YphA"/>
    <property type="match status" value="1"/>
</dbReference>
<evidence type="ECO:0000256" key="1">
    <source>
        <dbReference type="SAM" id="Phobius"/>
    </source>
</evidence>
<evidence type="ECO:0000313" key="2">
    <source>
        <dbReference type="EMBL" id="UJF36204.1"/>
    </source>
</evidence>
<name>A0ABY3SSF8_9BACL</name>